<dbReference type="RefSeq" id="WP_309903531.1">
    <property type="nucleotide sequence ID" value="NZ_JAVDRF010000006.1"/>
</dbReference>
<dbReference type="EMBL" id="JAVDRF010000006">
    <property type="protein sequence ID" value="MDR6537534.1"/>
    <property type="molecule type" value="Genomic_DNA"/>
</dbReference>
<keyword evidence="1" id="KW-0732">Signal</keyword>
<dbReference type="Proteomes" id="UP001184230">
    <property type="component" value="Unassembled WGS sequence"/>
</dbReference>
<proteinExistence type="predicted"/>
<evidence type="ECO:0000256" key="1">
    <source>
        <dbReference type="SAM" id="SignalP"/>
    </source>
</evidence>
<evidence type="ECO:0008006" key="4">
    <source>
        <dbReference type="Google" id="ProtNLM"/>
    </source>
</evidence>
<organism evidence="2 3">
    <name type="scientific">Variovorax soli</name>
    <dbReference type="NCBI Taxonomy" id="376815"/>
    <lineage>
        <taxon>Bacteria</taxon>
        <taxon>Pseudomonadati</taxon>
        <taxon>Pseudomonadota</taxon>
        <taxon>Betaproteobacteria</taxon>
        <taxon>Burkholderiales</taxon>
        <taxon>Comamonadaceae</taxon>
        <taxon>Variovorax</taxon>
    </lineage>
</organism>
<protein>
    <recommendedName>
        <fullName evidence="4">DUF2946 domain-containing protein</fullName>
    </recommendedName>
</protein>
<comment type="caution">
    <text evidence="2">The sequence shown here is derived from an EMBL/GenBank/DDBJ whole genome shotgun (WGS) entry which is preliminary data.</text>
</comment>
<keyword evidence="3" id="KW-1185">Reference proteome</keyword>
<sequence length="135" mass="14491">MFRLAARRVRTTVLVVLALLFSQLALANYVCPSGERAQSDSSPAMVMADGQPCEGMAMMPTDTDQPVLCYQHCVNAPQSFEPAQIPTLSLPAVVQVLVVPLVLDLQVSEAVATSDAGEARPPPDPLFLSTLRLRV</sequence>
<reference evidence="2 3" key="1">
    <citation type="submission" date="2023-07" db="EMBL/GenBank/DDBJ databases">
        <title>Sorghum-associated microbial communities from plants grown in Nebraska, USA.</title>
        <authorList>
            <person name="Schachtman D."/>
        </authorList>
    </citation>
    <scope>NUCLEOTIDE SEQUENCE [LARGE SCALE GENOMIC DNA]</scope>
    <source>
        <strain evidence="2 3">DS1781</strain>
    </source>
</reference>
<feature type="signal peptide" evidence="1">
    <location>
        <begin position="1"/>
        <end position="27"/>
    </location>
</feature>
<evidence type="ECO:0000313" key="3">
    <source>
        <dbReference type="Proteomes" id="UP001184230"/>
    </source>
</evidence>
<name>A0ABU1NGE5_9BURK</name>
<accession>A0ABU1NGE5</accession>
<gene>
    <name evidence="2" type="ORF">J2739_003311</name>
</gene>
<feature type="chain" id="PRO_5046117462" description="DUF2946 domain-containing protein" evidence="1">
    <location>
        <begin position="28"/>
        <end position="135"/>
    </location>
</feature>
<evidence type="ECO:0000313" key="2">
    <source>
        <dbReference type="EMBL" id="MDR6537534.1"/>
    </source>
</evidence>